<dbReference type="Proteomes" id="UP000268048">
    <property type="component" value="Chromosome"/>
</dbReference>
<dbReference type="EMBL" id="CP027753">
    <property type="protein sequence ID" value="AZE47018.1"/>
    <property type="molecule type" value="Genomic_DNA"/>
</dbReference>
<proteinExistence type="predicted"/>
<evidence type="ECO:0000259" key="1">
    <source>
        <dbReference type="Pfam" id="PF13358"/>
    </source>
</evidence>
<reference evidence="2 3" key="1">
    <citation type="submission" date="2018-03" db="EMBL/GenBank/DDBJ databases">
        <title>Diversity of phytobeneficial traits revealed by whole-genome analysis of worldwide-isolated phenazine-producing Pseudomonas spp.</title>
        <authorList>
            <person name="Biessy A."/>
            <person name="Novinscak A."/>
            <person name="Blom J."/>
            <person name="Leger G."/>
            <person name="Thomashow L.S."/>
            <person name="Cazorla F.M."/>
            <person name="Josic D."/>
            <person name="Filion M."/>
        </authorList>
    </citation>
    <scope>NUCLEOTIDE SEQUENCE [LARGE SCALE GENOMIC DNA]</scope>
    <source>
        <strain evidence="2 3">B25</strain>
    </source>
</reference>
<dbReference type="Gene3D" id="3.30.420.10">
    <property type="entry name" value="Ribonuclease H-like superfamily/Ribonuclease H"/>
    <property type="match status" value="1"/>
</dbReference>
<evidence type="ECO:0000313" key="3">
    <source>
        <dbReference type="Proteomes" id="UP000268048"/>
    </source>
</evidence>
<dbReference type="AlphaFoldDB" id="A0A3G7TK90"/>
<feature type="domain" description="Tc1-like transposase DDE" evidence="1">
    <location>
        <begin position="26"/>
        <end position="90"/>
    </location>
</feature>
<dbReference type="Pfam" id="PF13358">
    <property type="entry name" value="DDE_3"/>
    <property type="match status" value="1"/>
</dbReference>
<dbReference type="InterPro" id="IPR036397">
    <property type="entry name" value="RNaseH_sf"/>
</dbReference>
<dbReference type="GO" id="GO:0003676">
    <property type="term" value="F:nucleic acid binding"/>
    <property type="evidence" value="ECO:0007669"/>
    <property type="project" value="InterPro"/>
</dbReference>
<sequence length="136" mass="15669">MEWRGSNLLRPIHHWVSWVSTPPALDLHVILDNSSTHKTAAIKQWLEKRPRFKLHFTPTSASWLNAVEGWFAQLERRALCRGAFTSVADLKAAIRQFIETHNEFSAKPFKWNKTAEAIISSVHKAKLSVIRNKLMN</sequence>
<evidence type="ECO:0000313" key="2">
    <source>
        <dbReference type="EMBL" id="AZE47018.1"/>
    </source>
</evidence>
<protein>
    <submittedName>
        <fullName evidence="2">Transposase</fullName>
    </submittedName>
</protein>
<gene>
    <name evidence="2" type="ORF">C4K04_1326</name>
</gene>
<name>A0A3G7TK90_9PSED</name>
<organism evidence="2 3">
    <name type="scientific">Pseudomonas chlororaphis</name>
    <dbReference type="NCBI Taxonomy" id="587753"/>
    <lineage>
        <taxon>Bacteria</taxon>
        <taxon>Pseudomonadati</taxon>
        <taxon>Pseudomonadota</taxon>
        <taxon>Gammaproteobacteria</taxon>
        <taxon>Pseudomonadales</taxon>
        <taxon>Pseudomonadaceae</taxon>
        <taxon>Pseudomonas</taxon>
    </lineage>
</organism>
<dbReference type="InterPro" id="IPR038717">
    <property type="entry name" value="Tc1-like_DDE_dom"/>
</dbReference>
<accession>A0A3G7TK90</accession>